<organism evidence="2 3">
    <name type="scientific">Paenibacillus vini</name>
    <dbReference type="NCBI Taxonomy" id="1476024"/>
    <lineage>
        <taxon>Bacteria</taxon>
        <taxon>Bacillati</taxon>
        <taxon>Bacillota</taxon>
        <taxon>Bacilli</taxon>
        <taxon>Bacillales</taxon>
        <taxon>Paenibacillaceae</taxon>
        <taxon>Paenibacillus</taxon>
    </lineage>
</organism>
<dbReference type="EMBL" id="BOSL01000006">
    <property type="protein sequence ID" value="GIP53379.1"/>
    <property type="molecule type" value="Genomic_DNA"/>
</dbReference>
<comment type="caution">
    <text evidence="2">The sequence shown here is derived from an EMBL/GenBank/DDBJ whole genome shotgun (WGS) entry which is preliminary data.</text>
</comment>
<dbReference type="Gene3D" id="3.40.630.30">
    <property type="match status" value="1"/>
</dbReference>
<evidence type="ECO:0000313" key="2">
    <source>
        <dbReference type="EMBL" id="GIP53379.1"/>
    </source>
</evidence>
<dbReference type="InterPro" id="IPR000182">
    <property type="entry name" value="GNAT_dom"/>
</dbReference>
<dbReference type="PROSITE" id="PS51186">
    <property type="entry name" value="GNAT"/>
    <property type="match status" value="1"/>
</dbReference>
<accession>A0ABQ4MBQ7</accession>
<feature type="domain" description="N-acetyltransferase" evidence="1">
    <location>
        <begin position="33"/>
        <end position="186"/>
    </location>
</feature>
<dbReference type="InterPro" id="IPR016181">
    <property type="entry name" value="Acyl_CoA_acyltransferase"/>
</dbReference>
<name>A0ABQ4MBQ7_9BACL</name>
<dbReference type="SUPFAM" id="SSF55729">
    <property type="entry name" value="Acyl-CoA N-acyltransferases (Nat)"/>
    <property type="match status" value="1"/>
</dbReference>
<dbReference type="Pfam" id="PF13302">
    <property type="entry name" value="Acetyltransf_3"/>
    <property type="match status" value="1"/>
</dbReference>
<dbReference type="Proteomes" id="UP000679992">
    <property type="component" value="Unassembled WGS sequence"/>
</dbReference>
<dbReference type="PANTHER" id="PTHR43792">
    <property type="entry name" value="GNAT FAMILY, PUTATIVE (AFU_ORTHOLOGUE AFUA_3G00765)-RELATED-RELATED"/>
    <property type="match status" value="1"/>
</dbReference>
<evidence type="ECO:0000313" key="3">
    <source>
        <dbReference type="Proteomes" id="UP000679992"/>
    </source>
</evidence>
<sequence length="199" mass="23416">MDNKHFRIECKDIVLIEFRAEDFEEMQRLTWQPEIYEFLPDWNVAPEQRKEWLINYEIPENQRFLESVANGGRIGDLRLRLGIILKETGEFIGWCCTGPKDELPEPNREIMYAISKDYRGKGYTTQAAQGLIRYLFENTEVEVLNALALTENLPSNKVILKCGFKQINDIIIDEEQYHLYKLHKSDWVSRLQGKEVSLT</sequence>
<evidence type="ECO:0000259" key="1">
    <source>
        <dbReference type="PROSITE" id="PS51186"/>
    </source>
</evidence>
<protein>
    <submittedName>
        <fullName evidence="2">N-acetyltransferase</fullName>
    </submittedName>
</protein>
<dbReference type="InterPro" id="IPR051531">
    <property type="entry name" value="N-acetyltransferase"/>
</dbReference>
<proteinExistence type="predicted"/>
<gene>
    <name evidence="2" type="ORF">J42TS3_24140</name>
</gene>
<dbReference type="PANTHER" id="PTHR43792:SF9">
    <property type="entry name" value="RIBOSOMAL-PROTEIN-ALANINE ACETYLTRANSFERASE"/>
    <property type="match status" value="1"/>
</dbReference>
<dbReference type="RefSeq" id="WP_213654948.1">
    <property type="nucleotide sequence ID" value="NZ_BOSL01000006.1"/>
</dbReference>
<reference evidence="2 3" key="1">
    <citation type="submission" date="2021-03" db="EMBL/GenBank/DDBJ databases">
        <title>Antimicrobial resistance genes in bacteria isolated from Japanese honey, and their potential for conferring macrolide and lincosamide resistance in the American foulbrood pathogen Paenibacillus larvae.</title>
        <authorList>
            <person name="Okamoto M."/>
            <person name="Kumagai M."/>
            <person name="Kanamori H."/>
            <person name="Takamatsu D."/>
        </authorList>
    </citation>
    <scope>NUCLEOTIDE SEQUENCE [LARGE SCALE GENOMIC DNA]</scope>
    <source>
        <strain evidence="2 3">J42TS3</strain>
    </source>
</reference>
<keyword evidence="3" id="KW-1185">Reference proteome</keyword>